<evidence type="ECO:0000313" key="2">
    <source>
        <dbReference type="Proteomes" id="UP001499986"/>
    </source>
</evidence>
<proteinExistence type="predicted"/>
<evidence type="ECO:0000313" key="1">
    <source>
        <dbReference type="EMBL" id="GAA2417017.1"/>
    </source>
</evidence>
<dbReference type="EMBL" id="BAAASE010000010">
    <property type="protein sequence ID" value="GAA2417017.1"/>
    <property type="molecule type" value="Genomic_DNA"/>
</dbReference>
<dbReference type="Proteomes" id="UP001499986">
    <property type="component" value="Unassembled WGS sequence"/>
</dbReference>
<organism evidence="1 2">
    <name type="scientific">Streptomyces coeruleofuscus</name>
    <dbReference type="NCBI Taxonomy" id="66879"/>
    <lineage>
        <taxon>Bacteria</taxon>
        <taxon>Bacillati</taxon>
        <taxon>Actinomycetota</taxon>
        <taxon>Actinomycetes</taxon>
        <taxon>Kitasatosporales</taxon>
        <taxon>Streptomycetaceae</taxon>
        <taxon>Streptomyces</taxon>
    </lineage>
</organism>
<reference evidence="1 2" key="1">
    <citation type="journal article" date="2019" name="Int. J. Syst. Evol. Microbiol.">
        <title>The Global Catalogue of Microorganisms (GCM) 10K type strain sequencing project: providing services to taxonomists for standard genome sequencing and annotation.</title>
        <authorList>
            <consortium name="The Broad Institute Genomics Platform"/>
            <consortium name="The Broad Institute Genome Sequencing Center for Infectious Disease"/>
            <person name="Wu L."/>
            <person name="Ma J."/>
        </authorList>
    </citation>
    <scope>NUCLEOTIDE SEQUENCE [LARGE SCALE GENOMIC DNA]</scope>
    <source>
        <strain evidence="1 2">JCM 4358</strain>
    </source>
</reference>
<protein>
    <submittedName>
        <fullName evidence="1">Uncharacterized protein</fullName>
    </submittedName>
</protein>
<keyword evidence="2" id="KW-1185">Reference proteome</keyword>
<name>A0ABN3IXY4_9ACTN</name>
<sequence>MWTGARHGTAESLDSIYPDVLAVLEEPRLTADGVYTFRTHRIVNNDVVPQLPPEPWETGLDRAPAGRGLLLHGAPDRTWAATGTLCCRCRWGSARRTCSPCRAGRAVCAPAAAPARQRSAGPRRRSRGC</sequence>
<accession>A0ABN3IXY4</accession>
<gene>
    <name evidence="1" type="ORF">GCM10010255_64910</name>
</gene>
<comment type="caution">
    <text evidence="1">The sequence shown here is derived from an EMBL/GenBank/DDBJ whole genome shotgun (WGS) entry which is preliminary data.</text>
</comment>